<feature type="binding site" evidence="15">
    <location>
        <position position="172"/>
    </location>
    <ligand>
        <name>a divalent metal cation</name>
        <dbReference type="ChEBI" id="CHEBI:60240"/>
    </ligand>
</feature>
<dbReference type="FunFam" id="3.40.800.20:FF:000034">
    <property type="entry name" value="Histone deacetylase 19"/>
    <property type="match status" value="1"/>
</dbReference>
<comment type="function">
    <text evidence="11">Responsible for the deacetylation of lysine residues on the N-terminal part of the core histones (H2A, H2B, H3 and H4). Histone deacetylation gives a tag for epigenetic repression and plays an important role in transcriptional regulation, cell cycle progression and developmental events. Histone deacetylases act via the formation of large multiprotein complexes.</text>
</comment>
<evidence type="ECO:0000313" key="19">
    <source>
        <dbReference type="Proteomes" id="UP001177140"/>
    </source>
</evidence>
<gene>
    <name evidence="18" type="ORF">MKW94_029371</name>
</gene>
<keyword evidence="6 12" id="KW-0156">Chromatin regulator</keyword>
<evidence type="ECO:0000259" key="17">
    <source>
        <dbReference type="Pfam" id="PF00850"/>
    </source>
</evidence>
<evidence type="ECO:0000256" key="11">
    <source>
        <dbReference type="ARBA" id="ARBA00059784"/>
    </source>
</evidence>
<dbReference type="Proteomes" id="UP001177140">
    <property type="component" value="Unassembled WGS sequence"/>
</dbReference>
<comment type="catalytic activity">
    <reaction evidence="10 12">
        <text>N(6)-acetyl-L-lysyl-[histone] + H2O = L-lysyl-[histone] + acetate</text>
        <dbReference type="Rhea" id="RHEA:58196"/>
        <dbReference type="Rhea" id="RHEA-COMP:9845"/>
        <dbReference type="Rhea" id="RHEA-COMP:11338"/>
        <dbReference type="ChEBI" id="CHEBI:15377"/>
        <dbReference type="ChEBI" id="CHEBI:29969"/>
        <dbReference type="ChEBI" id="CHEBI:30089"/>
        <dbReference type="ChEBI" id="CHEBI:61930"/>
        <dbReference type="EC" id="3.5.1.98"/>
    </reaction>
</comment>
<evidence type="ECO:0000256" key="6">
    <source>
        <dbReference type="ARBA" id="ARBA00022853"/>
    </source>
</evidence>
<feature type="binding site" evidence="14">
    <location>
        <position position="145"/>
    </location>
    <ligand>
        <name>substrate</name>
    </ligand>
</feature>
<sequence>MRSKDRISYFYDGDVGSVYFGPNHPMKPHRLCMTHHLVLSYDLHKKMEIYRPHKAYPVELAQFHSADYVEFLHRITPDTQDLYLNDLAKYNLGEDCPVFENLFEFCQIYAGGTLDAARRLNNKLCDIAINWAGGLHHAKKCSASGFCYINDLVLGILELLKYHARVLYIDIDVHHGDGVEEAFYLTDRVMTVSFHKYGDLFFPGTGDVKEIGEREGKYYAINVPLKDGIDDSSFNRLFKIIIDKVVETYQPGAIVLQCGADSLAGDRLGCFNLSIDGASLVNYLLPIHSDSIPFAFFLPLQHIYNFYCIITYFCFLTGHAECVKFVKKFNLPLLVTGGGGYTKENVARCWTVETGVLLDAELPNEIPDNDYIKYFGPDYSLKIPHGHIENLNSKSYISTIKMQVMESLRSIQHAPGVQMHEVPPDFYIPDFDEDGQNPDERVDQHTHDKQIQRDDEYYEGDNDNDNPYDV</sequence>
<proteinExistence type="inferred from homology"/>
<comment type="subcellular location">
    <subcellularLocation>
        <location evidence="2 12">Nucleus</location>
    </subcellularLocation>
</comment>
<name>A0AA42B0D3_PAPNU</name>
<feature type="binding site" evidence="14">
    <location>
        <position position="95"/>
    </location>
    <ligand>
        <name>substrate</name>
    </ligand>
</feature>
<dbReference type="PANTHER" id="PTHR10625:SF39">
    <property type="entry name" value="HISTONE DEACETYLASE 9"/>
    <property type="match status" value="1"/>
</dbReference>
<dbReference type="FunFam" id="3.40.800.20:FF:000035">
    <property type="entry name" value="Histone deacetylase 17"/>
    <property type="match status" value="1"/>
</dbReference>
<evidence type="ECO:0000256" key="14">
    <source>
        <dbReference type="PIRSR" id="PIRSR037913-2"/>
    </source>
</evidence>
<dbReference type="GO" id="GO:0040029">
    <property type="term" value="P:epigenetic regulation of gene expression"/>
    <property type="evidence" value="ECO:0007669"/>
    <property type="project" value="TreeGrafter"/>
</dbReference>
<feature type="region of interest" description="Disordered" evidence="16">
    <location>
        <begin position="422"/>
        <end position="470"/>
    </location>
</feature>
<evidence type="ECO:0000256" key="10">
    <source>
        <dbReference type="ARBA" id="ARBA00048287"/>
    </source>
</evidence>
<keyword evidence="7 12" id="KW-0805">Transcription regulation</keyword>
<keyword evidence="8 12" id="KW-0804">Transcription</keyword>
<evidence type="ECO:0000313" key="18">
    <source>
        <dbReference type="EMBL" id="MCL7046590.1"/>
    </source>
</evidence>
<evidence type="ECO:0000256" key="13">
    <source>
        <dbReference type="PIRSR" id="PIRSR037913-1"/>
    </source>
</evidence>
<dbReference type="Pfam" id="PF00850">
    <property type="entry name" value="Hist_deacetyl"/>
    <property type="match status" value="1"/>
</dbReference>
<comment type="similarity">
    <text evidence="12">Belongs to the histone deacetylase family. HD Type 1 subfamily.</text>
</comment>
<comment type="cofactor">
    <cofactor evidence="1">
        <name>Zn(2+)</name>
        <dbReference type="ChEBI" id="CHEBI:29105"/>
    </cofactor>
</comment>
<dbReference type="PIRSF" id="PIRSF037913">
    <property type="entry name" value="His_deacetylse_1"/>
    <property type="match status" value="1"/>
</dbReference>
<dbReference type="SUPFAM" id="SSF52768">
    <property type="entry name" value="Arginase/deacetylase"/>
    <property type="match status" value="2"/>
</dbReference>
<evidence type="ECO:0000256" key="9">
    <source>
        <dbReference type="ARBA" id="ARBA00023242"/>
    </source>
</evidence>
<dbReference type="InterPro" id="IPR003084">
    <property type="entry name" value="HDAC_I/II"/>
</dbReference>
<dbReference type="GO" id="GO:0005634">
    <property type="term" value="C:nucleus"/>
    <property type="evidence" value="ECO:0007669"/>
    <property type="project" value="UniProtKB-SubCell"/>
</dbReference>
<keyword evidence="4" id="KW-0678">Repressor</keyword>
<organism evidence="18 19">
    <name type="scientific">Papaver nudicaule</name>
    <name type="common">Iceland poppy</name>
    <dbReference type="NCBI Taxonomy" id="74823"/>
    <lineage>
        <taxon>Eukaryota</taxon>
        <taxon>Viridiplantae</taxon>
        <taxon>Streptophyta</taxon>
        <taxon>Embryophyta</taxon>
        <taxon>Tracheophyta</taxon>
        <taxon>Spermatophyta</taxon>
        <taxon>Magnoliopsida</taxon>
        <taxon>Ranunculales</taxon>
        <taxon>Papaveraceae</taxon>
        <taxon>Papaveroideae</taxon>
        <taxon>Papaver</taxon>
    </lineage>
</organism>
<evidence type="ECO:0000256" key="1">
    <source>
        <dbReference type="ARBA" id="ARBA00001947"/>
    </source>
</evidence>
<comment type="caution">
    <text evidence="18">The sequence shown here is derived from an EMBL/GenBank/DDBJ whole genome shotgun (WGS) entry which is preliminary data.</text>
</comment>
<dbReference type="PRINTS" id="PR01270">
    <property type="entry name" value="HDASUPER"/>
</dbReference>
<keyword evidence="15" id="KW-0479">Metal-binding</keyword>
<dbReference type="GO" id="GO:0141221">
    <property type="term" value="F:histone deacetylase activity, hydrolytic mechanism"/>
    <property type="evidence" value="ECO:0007669"/>
    <property type="project" value="UniProtKB-EC"/>
</dbReference>
<feature type="binding site" evidence="15">
    <location>
        <position position="261"/>
    </location>
    <ligand>
        <name>a divalent metal cation</name>
        <dbReference type="ChEBI" id="CHEBI:60240"/>
    </ligand>
</feature>
<evidence type="ECO:0000256" key="8">
    <source>
        <dbReference type="ARBA" id="ARBA00023163"/>
    </source>
</evidence>
<evidence type="ECO:0000256" key="16">
    <source>
        <dbReference type="SAM" id="MobiDB-lite"/>
    </source>
</evidence>
<dbReference type="EC" id="3.5.1.98" evidence="3 12"/>
<evidence type="ECO:0000256" key="3">
    <source>
        <dbReference type="ARBA" id="ARBA00012111"/>
    </source>
</evidence>
<dbReference type="GO" id="GO:0046872">
    <property type="term" value="F:metal ion binding"/>
    <property type="evidence" value="ECO:0007669"/>
    <property type="project" value="UniProtKB-KW"/>
</dbReference>
<feature type="active site" description="Proton acceptor" evidence="13">
    <location>
        <position position="137"/>
    </location>
</feature>
<evidence type="ECO:0000256" key="5">
    <source>
        <dbReference type="ARBA" id="ARBA00022801"/>
    </source>
</evidence>
<feature type="binding site" evidence="14">
    <location>
        <position position="341"/>
    </location>
    <ligand>
        <name>substrate</name>
    </ligand>
</feature>
<evidence type="ECO:0000256" key="12">
    <source>
        <dbReference type="PIRNR" id="PIRNR037913"/>
    </source>
</evidence>
<dbReference type="InterPro" id="IPR037138">
    <property type="entry name" value="His_deacetylse_dom_sf"/>
</dbReference>
<evidence type="ECO:0000256" key="7">
    <source>
        <dbReference type="ARBA" id="ARBA00023015"/>
    </source>
</evidence>
<accession>A0AA42B0D3</accession>
<dbReference type="AlphaFoldDB" id="A0AA42B0D3"/>
<protein>
    <recommendedName>
        <fullName evidence="3 12">Histone deacetylase</fullName>
        <ecNumber evidence="3 12">3.5.1.98</ecNumber>
    </recommendedName>
</protein>
<reference evidence="18" key="1">
    <citation type="submission" date="2022-03" db="EMBL/GenBank/DDBJ databases">
        <title>A functionally conserved STORR gene fusion in Papaver species that diverged 16.8 million years ago.</title>
        <authorList>
            <person name="Catania T."/>
        </authorList>
    </citation>
    <scope>NUCLEOTIDE SEQUENCE</scope>
    <source>
        <strain evidence="18">S-191538</strain>
    </source>
</reference>
<feature type="binding site" evidence="15">
    <location>
        <position position="174"/>
    </location>
    <ligand>
        <name>a divalent metal cation</name>
        <dbReference type="ChEBI" id="CHEBI:60240"/>
    </ligand>
</feature>
<dbReference type="PRINTS" id="PR01271">
    <property type="entry name" value="HISDACETLASE"/>
</dbReference>
<dbReference type="InterPro" id="IPR023801">
    <property type="entry name" value="His_deacetylse_dom"/>
</dbReference>
<dbReference type="Gene3D" id="3.40.800.20">
    <property type="entry name" value="Histone deacetylase domain"/>
    <property type="match status" value="1"/>
</dbReference>
<keyword evidence="19" id="KW-1185">Reference proteome</keyword>
<feature type="compositionally biased region" description="Acidic residues" evidence="16">
    <location>
        <begin position="456"/>
        <end position="470"/>
    </location>
</feature>
<dbReference type="EMBL" id="JAJJMA010283236">
    <property type="protein sequence ID" value="MCL7046590.1"/>
    <property type="molecule type" value="Genomic_DNA"/>
</dbReference>
<dbReference type="InterPro" id="IPR023696">
    <property type="entry name" value="Ureohydrolase_dom_sf"/>
</dbReference>
<keyword evidence="9 12" id="KW-0539">Nucleus</keyword>
<feature type="domain" description="Histone deacetylase" evidence="17">
    <location>
        <begin position="24"/>
        <end position="279"/>
    </location>
</feature>
<evidence type="ECO:0000256" key="4">
    <source>
        <dbReference type="ARBA" id="ARBA00022491"/>
    </source>
</evidence>
<evidence type="ECO:0000256" key="15">
    <source>
        <dbReference type="PIRSR" id="PIRSR037913-3"/>
    </source>
</evidence>
<feature type="compositionally biased region" description="Basic and acidic residues" evidence="16">
    <location>
        <begin position="438"/>
        <end position="455"/>
    </location>
</feature>
<evidence type="ECO:0000256" key="2">
    <source>
        <dbReference type="ARBA" id="ARBA00004123"/>
    </source>
</evidence>
<dbReference type="InterPro" id="IPR000286">
    <property type="entry name" value="HDACs"/>
</dbReference>
<dbReference type="PANTHER" id="PTHR10625">
    <property type="entry name" value="HISTONE DEACETYLASE HDAC1-RELATED"/>
    <property type="match status" value="1"/>
</dbReference>
<keyword evidence="5 12" id="KW-0378">Hydrolase</keyword>